<dbReference type="InParanoid" id="L2GQW2"/>
<dbReference type="InterPro" id="IPR051572">
    <property type="entry name" value="VTC_Complex_Subunit"/>
</dbReference>
<dbReference type="STRING" id="993615.L2GQW2"/>
<keyword evidence="2" id="KW-0926">Vacuole</keyword>
<dbReference type="OrthoDB" id="2243669at2759"/>
<feature type="domain" description="SPX" evidence="7">
    <location>
        <begin position="1"/>
        <end position="125"/>
    </location>
</feature>
<keyword evidence="5 6" id="KW-0472">Membrane</keyword>
<evidence type="ECO:0000313" key="8">
    <source>
        <dbReference type="EMBL" id="ELA42702.1"/>
    </source>
</evidence>
<name>L2GQW2_VITCO</name>
<evidence type="ECO:0000313" key="9">
    <source>
        <dbReference type="Proteomes" id="UP000011082"/>
    </source>
</evidence>
<organism evidence="8 9">
    <name type="scientific">Vittaforma corneae (strain ATCC 50505)</name>
    <name type="common">Microsporidian parasite</name>
    <name type="synonym">Nosema corneum</name>
    <dbReference type="NCBI Taxonomy" id="993615"/>
    <lineage>
        <taxon>Eukaryota</taxon>
        <taxon>Fungi</taxon>
        <taxon>Fungi incertae sedis</taxon>
        <taxon>Microsporidia</taxon>
        <taxon>Nosematidae</taxon>
        <taxon>Vittaforma</taxon>
    </lineage>
</organism>
<dbReference type="InterPro" id="IPR018966">
    <property type="entry name" value="VTC_domain"/>
</dbReference>
<dbReference type="InterPro" id="IPR004331">
    <property type="entry name" value="SPX_dom"/>
</dbReference>
<feature type="transmembrane region" description="Helical" evidence="6">
    <location>
        <begin position="515"/>
        <end position="533"/>
    </location>
</feature>
<dbReference type="HOGENOM" id="CLU_009308_1_0_1"/>
<evidence type="ECO:0000256" key="6">
    <source>
        <dbReference type="SAM" id="Phobius"/>
    </source>
</evidence>
<comment type="subcellular location">
    <subcellularLocation>
        <location evidence="1">Vacuole membrane</location>
        <topology evidence="1">Multi-pass membrane protein</topology>
    </subcellularLocation>
</comment>
<evidence type="ECO:0000256" key="4">
    <source>
        <dbReference type="ARBA" id="ARBA00022989"/>
    </source>
</evidence>
<dbReference type="InterPro" id="IPR003807">
    <property type="entry name" value="DUF202"/>
</dbReference>
<dbReference type="FunCoup" id="L2GQW2">
    <property type="interactions" value="7"/>
</dbReference>
<keyword evidence="9" id="KW-1185">Reference proteome</keyword>
<gene>
    <name evidence="8" type="ORF">VICG_00017</name>
</gene>
<dbReference type="PANTHER" id="PTHR46140:SF1">
    <property type="entry name" value="VACUOLAR TRANSPORTER CHAPERONE COMPLEX SUBUNIT 4-RELATED"/>
    <property type="match status" value="1"/>
</dbReference>
<dbReference type="Pfam" id="PF02656">
    <property type="entry name" value="DUF202"/>
    <property type="match status" value="1"/>
</dbReference>
<keyword evidence="3 6" id="KW-0812">Transmembrane</keyword>
<dbReference type="AlphaFoldDB" id="L2GQW2"/>
<evidence type="ECO:0000256" key="3">
    <source>
        <dbReference type="ARBA" id="ARBA00022692"/>
    </source>
</evidence>
<dbReference type="GO" id="GO:0005774">
    <property type="term" value="C:vacuolar membrane"/>
    <property type="evidence" value="ECO:0007669"/>
    <property type="project" value="UniProtKB-SubCell"/>
</dbReference>
<dbReference type="EMBL" id="JH370130">
    <property type="protein sequence ID" value="ELA42702.1"/>
    <property type="molecule type" value="Genomic_DNA"/>
</dbReference>
<evidence type="ECO:0000256" key="5">
    <source>
        <dbReference type="ARBA" id="ARBA00023136"/>
    </source>
</evidence>
<protein>
    <recommendedName>
        <fullName evidence="7">SPX domain-containing protein</fullName>
    </recommendedName>
</protein>
<evidence type="ECO:0000256" key="2">
    <source>
        <dbReference type="ARBA" id="ARBA00022554"/>
    </source>
</evidence>
<dbReference type="PROSITE" id="PS51382">
    <property type="entry name" value="SPX"/>
    <property type="match status" value="1"/>
</dbReference>
<dbReference type="Gene3D" id="3.20.100.30">
    <property type="entry name" value="VTC, catalytic tunnel domain"/>
    <property type="match status" value="1"/>
</dbReference>
<dbReference type="PANTHER" id="PTHR46140">
    <property type="entry name" value="VACUOLAR TRANSPORTER CHAPERONE 1-RELATED"/>
    <property type="match status" value="1"/>
</dbReference>
<dbReference type="GO" id="GO:0006799">
    <property type="term" value="P:polyphosphate biosynthetic process"/>
    <property type="evidence" value="ECO:0007669"/>
    <property type="project" value="UniProtKB-ARBA"/>
</dbReference>
<evidence type="ECO:0000259" key="7">
    <source>
        <dbReference type="PROSITE" id="PS51382"/>
    </source>
</evidence>
<feature type="transmembrane region" description="Helical" evidence="6">
    <location>
        <begin position="580"/>
        <end position="602"/>
    </location>
</feature>
<evidence type="ECO:0000256" key="1">
    <source>
        <dbReference type="ARBA" id="ARBA00004128"/>
    </source>
</evidence>
<keyword evidence="4 6" id="KW-1133">Transmembrane helix</keyword>
<dbReference type="OMA" id="NVNAYMR"/>
<dbReference type="GeneID" id="19880735"/>
<dbReference type="InterPro" id="IPR042267">
    <property type="entry name" value="VTC_sf"/>
</dbReference>
<accession>L2GQW2</accession>
<sequence length="612" mass="72000">MRFKKYLEKNRYQPYADKYLKFDELMAMIKPGFSQNQEDSFRKVFESELDRVFYFIRFKHEELECRMYSIEDLIGNNKGLKELTEAQDEMAAFSEFIRINIEGFKTVLLKHDKKTGYTLVPEYRKVFKTRLDEIDGLNKLMYSASRLKLKTLEVKKEKENGTTFVRKTCKYWVHPENLYALKLKIVKNLPVYVYNPNPDPDATPYSAWDHKLHDTCVSSVYLDNSNFELYMERLYKNQGSEAIRIRWYGSAVPNVVFVERKRHEDNWTGFPSKKLRFKIPEKYVVDFLNGKNVWEHVKMLNGSEVFDLYKDIQTAIVSKKLRPSVRTFYKRTAFQLPNDSTVRISLDTNLVMIRERKADEKDDDIIKQWKRPDAVCEWPFKHLPKEDIIRFPYAILEVKTQGVDERKPAWIEDVVNSSYVEHVHKYSKFMHGSALLYKQIEVIPYWLPQMGTDIRKDPFHPIKELKIMQNNVLLTQSEAKENSSENLSLIESHGKKIAIPIRVEPKIFFANERTFLKWVQFSIFLGGVGTAILGLGDNNAAWCGSMLMIVALLFIFYAFYIYKWRAEKIRIRFPGPYDDLVGPTVLVSVFLLALILSVIFRYPNAIASQDMD</sequence>
<dbReference type="RefSeq" id="XP_007603470.1">
    <property type="nucleotide sequence ID" value="XM_007603408.1"/>
</dbReference>
<dbReference type="Pfam" id="PF09359">
    <property type="entry name" value="VTC"/>
    <property type="match status" value="1"/>
</dbReference>
<dbReference type="Proteomes" id="UP000011082">
    <property type="component" value="Unassembled WGS sequence"/>
</dbReference>
<reference evidence="9" key="1">
    <citation type="submission" date="2011-05" db="EMBL/GenBank/DDBJ databases">
        <title>The genome sequence of Vittaforma corneae strain ATCC 50505.</title>
        <authorList>
            <consortium name="The Broad Institute Genome Sequencing Platform"/>
            <person name="Cuomo C."/>
            <person name="Didier E."/>
            <person name="Bowers L."/>
            <person name="Young S.K."/>
            <person name="Zeng Q."/>
            <person name="Gargeya S."/>
            <person name="Fitzgerald M."/>
            <person name="Haas B."/>
            <person name="Abouelleil A."/>
            <person name="Alvarado L."/>
            <person name="Arachchi H.M."/>
            <person name="Berlin A."/>
            <person name="Chapman S.B."/>
            <person name="Gearin G."/>
            <person name="Goldberg J."/>
            <person name="Griggs A."/>
            <person name="Gujja S."/>
            <person name="Hansen M."/>
            <person name="Heiman D."/>
            <person name="Howarth C."/>
            <person name="Larimer J."/>
            <person name="Lui A."/>
            <person name="MacDonald P.J.P."/>
            <person name="McCowen C."/>
            <person name="Montmayeur A."/>
            <person name="Murphy C."/>
            <person name="Neiman D."/>
            <person name="Pearson M."/>
            <person name="Priest M."/>
            <person name="Roberts A."/>
            <person name="Saif S."/>
            <person name="Shea T."/>
            <person name="Sisk P."/>
            <person name="Stolte C."/>
            <person name="Sykes S."/>
            <person name="Wortman J."/>
            <person name="Nusbaum C."/>
            <person name="Birren B."/>
        </authorList>
    </citation>
    <scope>NUCLEOTIDE SEQUENCE [LARGE SCALE GENOMIC DNA]</scope>
    <source>
        <strain evidence="9">ATCC 50505</strain>
    </source>
</reference>
<dbReference type="VEuPathDB" id="MicrosporidiaDB:VICG_00017"/>
<dbReference type="CDD" id="cd07751">
    <property type="entry name" value="PolyPPase_VTC4_like"/>
    <property type="match status" value="1"/>
</dbReference>
<feature type="transmembrane region" description="Helical" evidence="6">
    <location>
        <begin position="539"/>
        <end position="560"/>
    </location>
</feature>
<proteinExistence type="predicted"/>